<evidence type="ECO:0000313" key="6">
    <source>
        <dbReference type="Proteomes" id="UP000327000"/>
    </source>
</evidence>
<dbReference type="PROSITE" id="PS51257">
    <property type="entry name" value="PROKAR_LIPOPROTEIN"/>
    <property type="match status" value="1"/>
</dbReference>
<evidence type="ECO:0000256" key="2">
    <source>
        <dbReference type="ARBA" id="ARBA00023163"/>
    </source>
</evidence>
<evidence type="ECO:0000259" key="4">
    <source>
        <dbReference type="Pfam" id="PF13490"/>
    </source>
</evidence>
<dbReference type="OrthoDB" id="4321761at2"/>
<evidence type="ECO:0000256" key="3">
    <source>
        <dbReference type="SAM" id="MobiDB-lite"/>
    </source>
</evidence>
<dbReference type="Pfam" id="PF13490">
    <property type="entry name" value="zf-HC2"/>
    <property type="match status" value="1"/>
</dbReference>
<feature type="compositionally biased region" description="Low complexity" evidence="3">
    <location>
        <begin position="242"/>
        <end position="252"/>
    </location>
</feature>
<gene>
    <name evidence="5" type="ORF">FRZ00_00740</name>
</gene>
<evidence type="ECO:0000313" key="5">
    <source>
        <dbReference type="EMBL" id="KAB7852766.1"/>
    </source>
</evidence>
<dbReference type="Proteomes" id="UP000327000">
    <property type="component" value="Unassembled WGS sequence"/>
</dbReference>
<organism evidence="5 6">
    <name type="scientific">Streptomyces mobaraensis</name>
    <name type="common">Streptoverticillium mobaraense</name>
    <dbReference type="NCBI Taxonomy" id="35621"/>
    <lineage>
        <taxon>Bacteria</taxon>
        <taxon>Bacillati</taxon>
        <taxon>Actinomycetota</taxon>
        <taxon>Actinomycetes</taxon>
        <taxon>Kitasatosporales</taxon>
        <taxon>Streptomycetaceae</taxon>
        <taxon>Streptomyces</taxon>
    </lineage>
</organism>
<keyword evidence="6" id="KW-1185">Reference proteome</keyword>
<feature type="region of interest" description="Disordered" evidence="3">
    <location>
        <begin position="230"/>
        <end position="252"/>
    </location>
</feature>
<reference evidence="5 6" key="1">
    <citation type="journal article" date="2019" name="Microb. Cell Fact.">
        <title>Exploring novel herbicidin analogues by transcriptional regulator overexpression and MS/MS molecular networking.</title>
        <authorList>
            <person name="Shi Y."/>
            <person name="Gu R."/>
            <person name="Li Y."/>
            <person name="Wang X."/>
            <person name="Ren W."/>
            <person name="Li X."/>
            <person name="Wang L."/>
            <person name="Xie Y."/>
            <person name="Hong B."/>
        </authorList>
    </citation>
    <scope>NUCLEOTIDE SEQUENCE [LARGE SCALE GENOMIC DNA]</scope>
    <source>
        <strain evidence="5 6">US-43</strain>
    </source>
</reference>
<feature type="domain" description="Putative zinc-finger" evidence="4">
    <location>
        <begin position="23"/>
        <end position="52"/>
    </location>
</feature>
<dbReference type="Gene3D" id="1.10.10.1320">
    <property type="entry name" value="Anti-sigma factor, zinc-finger domain"/>
    <property type="match status" value="1"/>
</dbReference>
<protein>
    <submittedName>
        <fullName evidence="5">Zf-HC2 domain-containing protein</fullName>
    </submittedName>
</protein>
<dbReference type="RefSeq" id="WP_152262121.1">
    <property type="nucleotide sequence ID" value="NZ_VOKX01000001.1"/>
</dbReference>
<dbReference type="InterPro" id="IPR041916">
    <property type="entry name" value="Anti_sigma_zinc_sf"/>
</dbReference>
<evidence type="ECO:0000256" key="1">
    <source>
        <dbReference type="ARBA" id="ARBA00023015"/>
    </source>
</evidence>
<keyword evidence="1" id="KW-0805">Transcription regulation</keyword>
<dbReference type="AlphaFoldDB" id="A0A5N5WH49"/>
<proteinExistence type="predicted"/>
<dbReference type="EMBL" id="VOKX01000001">
    <property type="protein sequence ID" value="KAB7852766.1"/>
    <property type="molecule type" value="Genomic_DNA"/>
</dbReference>
<name>A0A5N5WH49_STRMB</name>
<dbReference type="InterPro" id="IPR027383">
    <property type="entry name" value="Znf_put"/>
</dbReference>
<sequence length="422" mass="43815">MTGHPLRPSGPSRPARPHPALTSLLGAWALAACSPDETAAVEEHLTDCASCAEEAVRLRDAVALLHPEDSLDLDPSLRSRVLAHCLGRRPARIPVPGWAAPYEAETARLDALLRDIGEQDWRAPVRLAWFDGRRSAEREVSVAAVISHLTAVDGLVAGSLGLPDPVPAPAAAVAVLSGGGAAEAPAGRVPATPDVRTEALWTAEEGRPSGSAHAAWRDQSRALIRSASFAAGSSGSGGNAENGGSAESGGNAEVTAPTAATSVEYGPFSLPLRDAFLDRAFECWVHAKDVADAVAYPYEPPAPSHLHRMIDLAARMLPGAIAGRRRAGLAPPPHVLASAGAPGRALHLEVEGSGGGHWYIALDSPTAHASPRTEVAHVVLEGLEFCRLAAGRIEPREAAAGQDGDPEAIRDVLFATASLSRL</sequence>
<keyword evidence="2" id="KW-0804">Transcription</keyword>
<accession>A0A5N5WH49</accession>
<comment type="caution">
    <text evidence="5">The sequence shown here is derived from an EMBL/GenBank/DDBJ whole genome shotgun (WGS) entry which is preliminary data.</text>
</comment>